<evidence type="ECO:0000259" key="5">
    <source>
        <dbReference type="PROSITE" id="PS51677"/>
    </source>
</evidence>
<comment type="subcellular location">
    <subcellularLocation>
        <location evidence="1">Secreted</location>
    </subcellularLocation>
</comment>
<keyword evidence="4" id="KW-0812">Transmembrane</keyword>
<dbReference type="OrthoDB" id="9778320at2"/>
<feature type="compositionally biased region" description="Polar residues" evidence="3">
    <location>
        <begin position="34"/>
        <end position="43"/>
    </location>
</feature>
<dbReference type="Pfam" id="PF01522">
    <property type="entry name" value="Polysacc_deac_1"/>
    <property type="match status" value="1"/>
</dbReference>
<evidence type="ECO:0000256" key="3">
    <source>
        <dbReference type="SAM" id="MobiDB-lite"/>
    </source>
</evidence>
<evidence type="ECO:0000256" key="2">
    <source>
        <dbReference type="ARBA" id="ARBA00022729"/>
    </source>
</evidence>
<dbReference type="InterPro" id="IPR051398">
    <property type="entry name" value="Polysacch_Deacetylase"/>
</dbReference>
<dbReference type="Proteomes" id="UP000010847">
    <property type="component" value="Chromosome"/>
</dbReference>
<evidence type="ECO:0000256" key="1">
    <source>
        <dbReference type="ARBA" id="ARBA00004613"/>
    </source>
</evidence>
<dbReference type="GO" id="GO:0016810">
    <property type="term" value="F:hydrolase activity, acting on carbon-nitrogen (but not peptide) bonds"/>
    <property type="evidence" value="ECO:0007669"/>
    <property type="project" value="InterPro"/>
</dbReference>
<proteinExistence type="predicted"/>
<evidence type="ECO:0000313" key="6">
    <source>
        <dbReference type="EMBL" id="AHF06079.1"/>
    </source>
</evidence>
<protein>
    <submittedName>
        <fullName evidence="6">Polysaccharide deacetylase</fullName>
    </submittedName>
</protein>
<feature type="domain" description="NodB homology" evidence="5">
    <location>
        <begin position="131"/>
        <end position="287"/>
    </location>
</feature>
<keyword evidence="2" id="KW-0732">Signal</keyword>
<dbReference type="HOGENOM" id="CLU_030024_2_0_9"/>
<dbReference type="PROSITE" id="PS51677">
    <property type="entry name" value="NODB"/>
    <property type="match status" value="1"/>
</dbReference>
<dbReference type="STRING" id="871968.DESME_02650"/>
<dbReference type="RefSeq" id="WP_006717358.1">
    <property type="nucleotide sequence ID" value="NZ_CP007032.1"/>
</dbReference>
<keyword evidence="4" id="KW-0472">Membrane</keyword>
<dbReference type="EMBL" id="CP007032">
    <property type="protein sequence ID" value="AHF06079.1"/>
    <property type="molecule type" value="Genomic_DNA"/>
</dbReference>
<gene>
    <name evidence="6" type="ORF">DESME_02650</name>
</gene>
<evidence type="ECO:0000313" key="7">
    <source>
        <dbReference type="Proteomes" id="UP000010847"/>
    </source>
</evidence>
<dbReference type="eggNOG" id="COG0726">
    <property type="taxonomic scope" value="Bacteria"/>
</dbReference>
<name>W0EA20_9FIRM</name>
<dbReference type="AlphaFoldDB" id="W0EA20"/>
<organism evidence="6 7">
    <name type="scientific">Desulfitobacterium metallireducens DSM 15288</name>
    <dbReference type="NCBI Taxonomy" id="871968"/>
    <lineage>
        <taxon>Bacteria</taxon>
        <taxon>Bacillati</taxon>
        <taxon>Bacillota</taxon>
        <taxon>Clostridia</taxon>
        <taxon>Eubacteriales</taxon>
        <taxon>Desulfitobacteriaceae</taxon>
        <taxon>Desulfitobacterium</taxon>
    </lineage>
</organism>
<dbReference type="PANTHER" id="PTHR34216">
    <property type="match status" value="1"/>
</dbReference>
<feature type="region of interest" description="Disordered" evidence="3">
    <location>
        <begin position="34"/>
        <end position="61"/>
    </location>
</feature>
<dbReference type="InterPro" id="IPR002509">
    <property type="entry name" value="NODB_dom"/>
</dbReference>
<dbReference type="SUPFAM" id="SSF88713">
    <property type="entry name" value="Glycoside hydrolase/deacetylase"/>
    <property type="match status" value="1"/>
</dbReference>
<dbReference type="PANTHER" id="PTHR34216:SF3">
    <property type="entry name" value="POLY-BETA-1,6-N-ACETYL-D-GLUCOSAMINE N-DEACETYLASE"/>
    <property type="match status" value="1"/>
</dbReference>
<sequence length="287" mass="32270">MNHKRYIYAIGLIIGISLLTLFFHPLLSPPKGSWFNTASSEPPQEQLKEQESQNIEPNPIKPTSVKLSAFPAEGIPVLMYHSISTIPGNNLGVPVEQFAEEMKWLKSQEYTTLSLEDFYQALVNNKPVPEKPILITFDDGYSDNYQSAWPILHENGFSATFFIITNSVGPDMMTWEQLTELTNQGNSIASHTQTHPDLSIISSQQLEKELVLSKKDLENHLGGNVEALCFPSSRYNTKTLEMMPRLGYKLGFTTNPGRVHLGDNPLTLKRIRIPGGMSLTSFQQQFK</sequence>
<feature type="transmembrane region" description="Helical" evidence="4">
    <location>
        <begin position="6"/>
        <end position="27"/>
    </location>
</feature>
<dbReference type="GO" id="GO:0005576">
    <property type="term" value="C:extracellular region"/>
    <property type="evidence" value="ECO:0007669"/>
    <property type="project" value="UniProtKB-SubCell"/>
</dbReference>
<dbReference type="CDD" id="cd10918">
    <property type="entry name" value="CE4_NodB_like_5s_6s"/>
    <property type="match status" value="1"/>
</dbReference>
<evidence type="ECO:0000256" key="4">
    <source>
        <dbReference type="SAM" id="Phobius"/>
    </source>
</evidence>
<accession>W0EA20</accession>
<keyword evidence="4" id="KW-1133">Transmembrane helix</keyword>
<reference evidence="6 7" key="1">
    <citation type="submission" date="2013-12" db="EMBL/GenBank/DDBJ databases">
        <authorList>
            <consortium name="DOE Joint Genome Institute"/>
            <person name="Smidt H."/>
            <person name="Huntemann M."/>
            <person name="Han J."/>
            <person name="Chen A."/>
            <person name="Kyrpides N."/>
            <person name="Mavromatis K."/>
            <person name="Markowitz V."/>
            <person name="Palaniappan K."/>
            <person name="Ivanova N."/>
            <person name="Schaumberg A."/>
            <person name="Pati A."/>
            <person name="Liolios K."/>
            <person name="Nordberg H.P."/>
            <person name="Cantor M.N."/>
            <person name="Hua S.X."/>
            <person name="Woyke T."/>
        </authorList>
    </citation>
    <scope>NUCLEOTIDE SEQUENCE [LARGE SCALE GENOMIC DNA]</scope>
    <source>
        <strain evidence="7">DSM 15288</strain>
    </source>
</reference>
<dbReference type="InterPro" id="IPR011330">
    <property type="entry name" value="Glyco_hydro/deAcase_b/a-brl"/>
</dbReference>
<dbReference type="GO" id="GO:0005975">
    <property type="term" value="P:carbohydrate metabolic process"/>
    <property type="evidence" value="ECO:0007669"/>
    <property type="project" value="InterPro"/>
</dbReference>
<keyword evidence="7" id="KW-1185">Reference proteome</keyword>
<dbReference type="Gene3D" id="3.20.20.370">
    <property type="entry name" value="Glycoside hydrolase/deacetylase"/>
    <property type="match status" value="1"/>
</dbReference>
<dbReference type="KEGG" id="dmt:DESME_02650"/>